<proteinExistence type="predicted"/>
<dbReference type="InterPro" id="IPR053773">
    <property type="entry name" value="Vpar_1526-like"/>
</dbReference>
<accession>A0A413X8A8</accession>
<dbReference type="AlphaFoldDB" id="A0A413X8A8"/>
<organism evidence="1 2">
    <name type="scientific">Bacteroides uniformis</name>
    <dbReference type="NCBI Taxonomy" id="820"/>
    <lineage>
        <taxon>Bacteria</taxon>
        <taxon>Pseudomonadati</taxon>
        <taxon>Bacteroidota</taxon>
        <taxon>Bacteroidia</taxon>
        <taxon>Bacteroidales</taxon>
        <taxon>Bacteroidaceae</taxon>
        <taxon>Bacteroides</taxon>
    </lineage>
</organism>
<sequence length="283" mass="32620">MVMADKLKQEVAKNALAVQAGRDVNVGMSFTEVERVFTILFENNFPKLQEIAARTAEENVTKFVGKLKEDFVRNSEKIDMSKIAEPDVQYMFNDIMKSNARKGEKANPEILSALVVQRISTDSNDKLSLTCGEAMDIVPKLNTEHISFLTFHQMMYKVFNLAYTKYTEFEEWGQLIMKVSNNIFELSDINIKYLEYLGVLSKDYVVQNRFYKGTLKAYPFLKDVAYNVMDNEFKVNAPTFYNLIKYCENNFLSQIQLTPIGQLIALVNIKKVIPAIDYKVWIN</sequence>
<comment type="caution">
    <text evidence="1">The sequence shown here is derived from an EMBL/GenBank/DDBJ whole genome shotgun (WGS) entry which is preliminary data.</text>
</comment>
<dbReference type="NCBIfam" id="NF045477">
    <property type="entry name" value="LPO_1073_dom"/>
    <property type="match status" value="1"/>
</dbReference>
<reference evidence="1 2" key="1">
    <citation type="submission" date="2018-08" db="EMBL/GenBank/DDBJ databases">
        <title>A genome reference for cultivated species of the human gut microbiota.</title>
        <authorList>
            <person name="Zou Y."/>
            <person name="Xue W."/>
            <person name="Luo G."/>
        </authorList>
    </citation>
    <scope>NUCLEOTIDE SEQUENCE [LARGE SCALE GENOMIC DNA]</scope>
    <source>
        <strain evidence="1 2">AM39-1</strain>
    </source>
</reference>
<protein>
    <submittedName>
        <fullName evidence="1">Uncharacterized protein</fullName>
    </submittedName>
</protein>
<evidence type="ECO:0000313" key="2">
    <source>
        <dbReference type="Proteomes" id="UP000286114"/>
    </source>
</evidence>
<dbReference type="EMBL" id="QSHA01000007">
    <property type="protein sequence ID" value="RHB72822.1"/>
    <property type="molecule type" value="Genomic_DNA"/>
</dbReference>
<gene>
    <name evidence="1" type="ORF">DW873_10785</name>
</gene>
<name>A0A413X8A8_BACUN</name>
<evidence type="ECO:0000313" key="1">
    <source>
        <dbReference type="EMBL" id="RHB72822.1"/>
    </source>
</evidence>
<dbReference type="Proteomes" id="UP000286114">
    <property type="component" value="Unassembled WGS sequence"/>
</dbReference>